<dbReference type="SUPFAM" id="SSF48239">
    <property type="entry name" value="Terpenoid cyclases/Protein prenyltransferases"/>
    <property type="match status" value="1"/>
</dbReference>
<dbReference type="PANTHER" id="PTHR11412:SF150">
    <property type="entry name" value="ALPHA-2-MACROGLOBULIN-RELATED"/>
    <property type="match status" value="1"/>
</dbReference>
<dbReference type="GO" id="GO:0005615">
    <property type="term" value="C:extracellular space"/>
    <property type="evidence" value="ECO:0007669"/>
    <property type="project" value="InterPro"/>
</dbReference>
<dbReference type="Pfam" id="PF07678">
    <property type="entry name" value="TED_complement"/>
    <property type="match status" value="1"/>
</dbReference>
<dbReference type="Gene3D" id="2.60.120.1540">
    <property type="match status" value="1"/>
</dbReference>
<dbReference type="KEGG" id="caua:113078456"/>
<dbReference type="Gene3D" id="2.60.40.690">
    <property type="entry name" value="Alpha-macroglobulin, receptor-binding domain"/>
    <property type="match status" value="1"/>
</dbReference>
<evidence type="ECO:0000313" key="2">
    <source>
        <dbReference type="Proteomes" id="UP000515129"/>
    </source>
</evidence>
<dbReference type="AlphaFoldDB" id="A0A6P6NEG2"/>
<dbReference type="Pfam" id="PF07677">
    <property type="entry name" value="A2M_recep"/>
    <property type="match status" value="1"/>
</dbReference>
<dbReference type="OrthoDB" id="9998011at2759"/>
<reference evidence="3" key="1">
    <citation type="submission" date="2025-08" db="UniProtKB">
        <authorList>
            <consortium name="RefSeq"/>
        </authorList>
    </citation>
    <scope>IDENTIFICATION</scope>
    <source>
        <strain evidence="3">Wakin</strain>
        <tissue evidence="3">Muscle</tissue>
    </source>
</reference>
<dbReference type="InterPro" id="IPR008930">
    <property type="entry name" value="Terpenoid_cyclase/PrenylTrfase"/>
</dbReference>
<dbReference type="PANTHER" id="PTHR11412">
    <property type="entry name" value="MACROGLOBULIN / COMPLEMENT"/>
    <property type="match status" value="1"/>
</dbReference>
<evidence type="ECO:0000259" key="1">
    <source>
        <dbReference type="SMART" id="SM01361"/>
    </source>
</evidence>
<dbReference type="SMART" id="SM01361">
    <property type="entry name" value="A2M_recep"/>
    <property type="match status" value="1"/>
</dbReference>
<sequence length="337" mass="36811">MTGYVVASLLEMASLSRDPVITNGSVLLEACCWKLETLTRLALLAYTFSLAGGNQHSRSAFNCLEEHLPFLKATSSTGLRRSSGDTLAVEISSYVLLAVLSVQPLTTTDLSYANRIVNWLVPQQTPYGGFSLHPAWRASSAVTLQSSVAGEVYNFDVNRDNRLLYQEKRLKNIPGRYSVQAKGSTCVSVQVACFYNVPTPIRVSSTLSVEVKVARDCRVRGSDLLLNITVTYNGAKPTTNMVIVDIKLLSGFTADTITGSYLGSPPDSFAPLVQRVDAGDDHVLVYLKGVAKGVPMTYRLQLKQSLAVQDLKPAVVEVYDYYKPSDSFETTYVPPCL</sequence>
<proteinExistence type="predicted"/>
<dbReference type="Proteomes" id="UP000515129">
    <property type="component" value="Unplaced"/>
</dbReference>
<evidence type="ECO:0000313" key="3">
    <source>
        <dbReference type="RefSeq" id="XP_026106556.1"/>
    </source>
</evidence>
<dbReference type="SUPFAM" id="SSF49410">
    <property type="entry name" value="Alpha-macroglobulin receptor domain"/>
    <property type="match status" value="1"/>
</dbReference>
<gene>
    <name evidence="3" type="primary">LOC113078456</name>
</gene>
<protein>
    <submittedName>
        <fullName evidence="3">Alpha-2-macroglobulin-like protein 1</fullName>
    </submittedName>
</protein>
<accession>A0A6P6NEG2</accession>
<dbReference type="InterPro" id="IPR050473">
    <property type="entry name" value="A2M/Complement_sys"/>
</dbReference>
<feature type="domain" description="Alpha-macroglobulin receptor-binding" evidence="1">
    <location>
        <begin position="239"/>
        <end position="332"/>
    </location>
</feature>
<organism evidence="2 3">
    <name type="scientific">Carassius auratus</name>
    <name type="common">Goldfish</name>
    <dbReference type="NCBI Taxonomy" id="7957"/>
    <lineage>
        <taxon>Eukaryota</taxon>
        <taxon>Metazoa</taxon>
        <taxon>Chordata</taxon>
        <taxon>Craniata</taxon>
        <taxon>Vertebrata</taxon>
        <taxon>Euteleostomi</taxon>
        <taxon>Actinopterygii</taxon>
        <taxon>Neopterygii</taxon>
        <taxon>Teleostei</taxon>
        <taxon>Ostariophysi</taxon>
        <taxon>Cypriniformes</taxon>
        <taxon>Cyprinidae</taxon>
        <taxon>Cyprininae</taxon>
        <taxon>Carassius</taxon>
    </lineage>
</organism>
<name>A0A6P6NEG2_CARAU</name>
<dbReference type="InterPro" id="IPR036595">
    <property type="entry name" value="A-macroglobulin_rcpt-bd_sf"/>
</dbReference>
<keyword evidence="2" id="KW-1185">Reference proteome</keyword>
<dbReference type="InterPro" id="IPR011626">
    <property type="entry name" value="Alpha-macroglobulin_TED"/>
</dbReference>
<dbReference type="InterPro" id="IPR009048">
    <property type="entry name" value="A-macroglobulin_rcpt-bd"/>
</dbReference>
<dbReference type="RefSeq" id="XP_026106556.1">
    <property type="nucleotide sequence ID" value="XM_026250771.1"/>
</dbReference>
<dbReference type="GeneID" id="113078456"/>
<dbReference type="Gene3D" id="1.50.10.20">
    <property type="match status" value="1"/>
</dbReference>